<reference evidence="1" key="1">
    <citation type="submission" date="2022-11" db="EMBL/GenBank/DDBJ databases">
        <authorList>
            <person name="Graham C."/>
            <person name="Newman J.D."/>
        </authorList>
    </citation>
    <scope>NUCLEOTIDE SEQUENCE</scope>
    <source>
        <strain evidence="1">DSM 19486</strain>
    </source>
</reference>
<gene>
    <name evidence="1" type="ORF">OQZ29_22200</name>
</gene>
<dbReference type="SUPFAM" id="SSF51206">
    <property type="entry name" value="cAMP-binding domain-like"/>
    <property type="match status" value="1"/>
</dbReference>
<comment type="caution">
    <text evidence="1">The sequence shown here is derived from an EMBL/GenBank/DDBJ whole genome shotgun (WGS) entry which is preliminary data.</text>
</comment>
<proteinExistence type="predicted"/>
<dbReference type="Proteomes" id="UP001142592">
    <property type="component" value="Unassembled WGS sequence"/>
</dbReference>
<dbReference type="Gene3D" id="2.60.120.10">
    <property type="entry name" value="Jelly Rolls"/>
    <property type="match status" value="1"/>
</dbReference>
<organism evidence="1 2">
    <name type="scientific">Pedobacter agri</name>
    <dbReference type="NCBI Taxonomy" id="454586"/>
    <lineage>
        <taxon>Bacteria</taxon>
        <taxon>Pseudomonadati</taxon>
        <taxon>Bacteroidota</taxon>
        <taxon>Sphingobacteriia</taxon>
        <taxon>Sphingobacteriales</taxon>
        <taxon>Sphingobacteriaceae</taxon>
        <taxon>Pedobacter</taxon>
    </lineage>
</organism>
<dbReference type="InterPro" id="IPR018490">
    <property type="entry name" value="cNMP-bd_dom_sf"/>
</dbReference>
<evidence type="ECO:0000313" key="2">
    <source>
        <dbReference type="Proteomes" id="UP001142592"/>
    </source>
</evidence>
<sequence length="191" mass="22112">MVTPFISYCKANHTLSPKFIKLIRSDAYILEVSRHQDLTQILQDTDSTFFLSSGLIRKYIEHQGKDITLDFLSEDNLLDSDLFKYQYLEGQELRLKALEDSRLIVMPHALINKLLRHCPESGFILKTLMTRKIYQLNEQAALSRIPDASSRYQIFCSLFSNPKRIPGKYLASYLGMRQETLSRIKASTELN</sequence>
<accession>A0A9X3DH59</accession>
<dbReference type="RefSeq" id="WP_010602268.1">
    <property type="nucleotide sequence ID" value="NZ_JAPJUH010000008.1"/>
</dbReference>
<dbReference type="EMBL" id="JAPJUH010000008">
    <property type="protein sequence ID" value="MCX3267489.1"/>
    <property type="molecule type" value="Genomic_DNA"/>
</dbReference>
<dbReference type="AlphaFoldDB" id="A0A9X3DH59"/>
<evidence type="ECO:0000313" key="1">
    <source>
        <dbReference type="EMBL" id="MCX3267489.1"/>
    </source>
</evidence>
<dbReference type="InterPro" id="IPR014710">
    <property type="entry name" value="RmlC-like_jellyroll"/>
</dbReference>
<protein>
    <submittedName>
        <fullName evidence="1">Crp/Fnr family transcriptional regulator</fullName>
    </submittedName>
</protein>
<keyword evidence="2" id="KW-1185">Reference proteome</keyword>
<name>A0A9X3DH59_9SPHI</name>